<feature type="domain" description="Prion-inhibition and propagation HeLo" evidence="1">
    <location>
        <begin position="6"/>
        <end position="200"/>
    </location>
</feature>
<dbReference type="GeneID" id="25787141"/>
<dbReference type="eggNOG" id="ENOG502S8GV">
    <property type="taxonomic scope" value="Eukaryota"/>
</dbReference>
<protein>
    <recommendedName>
        <fullName evidence="1">Prion-inhibition and propagation HeLo domain-containing protein</fullName>
    </recommendedName>
</protein>
<dbReference type="Gene3D" id="1.20.120.1020">
    <property type="entry name" value="Prion-inhibition and propagation, HeLo domain"/>
    <property type="match status" value="1"/>
</dbReference>
<dbReference type="HOGENOM" id="CLU_058675_0_0_1"/>
<proteinExistence type="predicted"/>
<dbReference type="OrthoDB" id="4888305at2759"/>
<dbReference type="Pfam" id="PF14479">
    <property type="entry name" value="HeLo"/>
    <property type="match status" value="1"/>
</dbReference>
<keyword evidence="3" id="KW-1185">Reference proteome</keyword>
<evidence type="ECO:0000313" key="2">
    <source>
        <dbReference type="EMBL" id="EHK16156.1"/>
    </source>
</evidence>
<comment type="caution">
    <text evidence="2">The sequence shown here is derived from an EMBL/GenBank/DDBJ whole genome shotgun (WGS) entry which is preliminary data.</text>
</comment>
<dbReference type="EMBL" id="ABDF02000091">
    <property type="protein sequence ID" value="EHK16156.1"/>
    <property type="molecule type" value="Genomic_DNA"/>
</dbReference>
<dbReference type="AlphaFoldDB" id="G9NBF1"/>
<dbReference type="InterPro" id="IPR038305">
    <property type="entry name" value="HeLo_sf"/>
</dbReference>
<dbReference type="Proteomes" id="UP000007115">
    <property type="component" value="Unassembled WGS sequence"/>
</dbReference>
<organism evidence="2 3">
    <name type="scientific">Hypocrea virens (strain Gv29-8 / FGSC 10586)</name>
    <name type="common">Gliocladium virens</name>
    <name type="synonym">Trichoderma virens</name>
    <dbReference type="NCBI Taxonomy" id="413071"/>
    <lineage>
        <taxon>Eukaryota</taxon>
        <taxon>Fungi</taxon>
        <taxon>Dikarya</taxon>
        <taxon>Ascomycota</taxon>
        <taxon>Pezizomycotina</taxon>
        <taxon>Sordariomycetes</taxon>
        <taxon>Hypocreomycetidae</taxon>
        <taxon>Hypocreales</taxon>
        <taxon>Hypocreaceae</taxon>
        <taxon>Trichoderma</taxon>
    </lineage>
</organism>
<dbReference type="InParanoid" id="G9NBF1"/>
<name>G9NBF1_HYPVG</name>
<dbReference type="RefSeq" id="XP_013950352.1">
    <property type="nucleotide sequence ID" value="XM_014094877.1"/>
</dbReference>
<evidence type="ECO:0000313" key="3">
    <source>
        <dbReference type="Proteomes" id="UP000007115"/>
    </source>
</evidence>
<feature type="non-terminal residue" evidence="2">
    <location>
        <position position="216"/>
    </location>
</feature>
<dbReference type="InterPro" id="IPR029498">
    <property type="entry name" value="HeLo_dom"/>
</dbReference>
<accession>G9NBF1</accession>
<dbReference type="VEuPathDB" id="FungiDB:TRIVIDRAFT_119731"/>
<dbReference type="PANTHER" id="PTHR37542">
    <property type="entry name" value="HELO DOMAIN-CONTAINING PROTEIN-RELATED"/>
    <property type="match status" value="1"/>
</dbReference>
<dbReference type="STRING" id="413071.G9NBF1"/>
<dbReference type="OMA" id="WALYHRS"/>
<reference evidence="2 3" key="1">
    <citation type="journal article" date="2011" name="Genome Biol.">
        <title>Comparative genome sequence analysis underscores mycoparasitism as the ancestral life style of Trichoderma.</title>
        <authorList>
            <person name="Kubicek C.P."/>
            <person name="Herrera-Estrella A."/>
            <person name="Seidl-Seiboth V."/>
            <person name="Martinez D.A."/>
            <person name="Druzhinina I.S."/>
            <person name="Thon M."/>
            <person name="Zeilinger S."/>
            <person name="Casas-Flores S."/>
            <person name="Horwitz B.A."/>
            <person name="Mukherjee P.K."/>
            <person name="Mukherjee M."/>
            <person name="Kredics L."/>
            <person name="Alcaraz L.D."/>
            <person name="Aerts A."/>
            <person name="Antal Z."/>
            <person name="Atanasova L."/>
            <person name="Cervantes-Badillo M.G."/>
            <person name="Challacombe J."/>
            <person name="Chertkov O."/>
            <person name="McCluskey K."/>
            <person name="Coulpier F."/>
            <person name="Deshpande N."/>
            <person name="von Doehren H."/>
            <person name="Ebbole D.J."/>
            <person name="Esquivel-Naranjo E.U."/>
            <person name="Fekete E."/>
            <person name="Flipphi M."/>
            <person name="Glaser F."/>
            <person name="Gomez-Rodriguez E.Y."/>
            <person name="Gruber S."/>
            <person name="Han C."/>
            <person name="Henrissat B."/>
            <person name="Hermosa R."/>
            <person name="Hernandez-Onate M."/>
            <person name="Karaffa L."/>
            <person name="Kosti I."/>
            <person name="Le Crom S."/>
            <person name="Lindquist E."/>
            <person name="Lucas S."/>
            <person name="Luebeck M."/>
            <person name="Luebeck P.S."/>
            <person name="Margeot A."/>
            <person name="Metz B."/>
            <person name="Misra M."/>
            <person name="Nevalainen H."/>
            <person name="Omann M."/>
            <person name="Packer N."/>
            <person name="Perrone G."/>
            <person name="Uresti-Rivera E.E."/>
            <person name="Salamov A."/>
            <person name="Schmoll M."/>
            <person name="Seiboth B."/>
            <person name="Shapiro H."/>
            <person name="Sukno S."/>
            <person name="Tamayo-Ramos J.A."/>
            <person name="Tisch D."/>
            <person name="Wiest A."/>
            <person name="Wilkinson H.H."/>
            <person name="Zhang M."/>
            <person name="Coutinho P.M."/>
            <person name="Kenerley C.M."/>
            <person name="Monte E."/>
            <person name="Baker S.E."/>
            <person name="Grigoriev I.V."/>
        </authorList>
    </citation>
    <scope>NUCLEOTIDE SEQUENCE [LARGE SCALE GENOMIC DNA]</scope>
    <source>
        <strain evidence="3">Gv29-8 / FGSC 10586</strain>
    </source>
</reference>
<sequence length="216" mass="23687">MAEAFGMVSGSIRAATAFSACVEVFDYVQLSRRFGKDYQTSQLKLTLLKLRLSRWGAAVDVYNDPQLGNPSATKDDIETAKDTLFQILVLFEDSKTIADRYELKAGKNEAVEIQDPVTYSAAEMAIASVNNKMNALAAKRRKGASVLKLATWSIHHNKAISRLVEDISGLIESLEQLFPPPPTTQSHLVQREVSEAQGEQEKAALTTSAQGIDQVL</sequence>
<gene>
    <name evidence="2" type="ORF">TRIVIDRAFT_119731</name>
</gene>
<evidence type="ECO:0000259" key="1">
    <source>
        <dbReference type="Pfam" id="PF14479"/>
    </source>
</evidence>
<dbReference type="PANTHER" id="PTHR37542:SF3">
    <property type="entry name" value="PRION-INHIBITION AND PROPAGATION HELO DOMAIN-CONTAINING PROTEIN"/>
    <property type="match status" value="1"/>
</dbReference>